<dbReference type="GO" id="GO:0070042">
    <property type="term" value="F:rRNA (uridine-N3-)-methyltransferase activity"/>
    <property type="evidence" value="ECO:0007669"/>
    <property type="project" value="TreeGrafter"/>
</dbReference>
<keyword evidence="9 12" id="KW-0949">S-adenosyl-L-methionine</keyword>
<dbReference type="PIRSF" id="PIRSF015601">
    <property type="entry name" value="MTase_slr0722"/>
    <property type="match status" value="1"/>
</dbReference>
<dbReference type="Proteomes" id="UP000306192">
    <property type="component" value="Unassembled WGS sequence"/>
</dbReference>
<dbReference type="RefSeq" id="WP_136642593.1">
    <property type="nucleotide sequence ID" value="NZ_QYRT01000024.1"/>
</dbReference>
<dbReference type="EC" id="2.1.1.193" evidence="3 12"/>
<comment type="similarity">
    <text evidence="2 12">Belongs to the RNA methyltransferase RsmE family.</text>
</comment>
<dbReference type="InterPro" id="IPR006700">
    <property type="entry name" value="RsmE"/>
</dbReference>
<dbReference type="Pfam" id="PF04452">
    <property type="entry name" value="Methyltrans_RNA"/>
    <property type="match status" value="1"/>
</dbReference>
<dbReference type="SUPFAM" id="SSF75217">
    <property type="entry name" value="alpha/beta knot"/>
    <property type="match status" value="1"/>
</dbReference>
<dbReference type="SUPFAM" id="SSF88697">
    <property type="entry name" value="PUA domain-like"/>
    <property type="match status" value="1"/>
</dbReference>
<evidence type="ECO:0000256" key="8">
    <source>
        <dbReference type="ARBA" id="ARBA00022679"/>
    </source>
</evidence>
<dbReference type="InterPro" id="IPR015947">
    <property type="entry name" value="PUA-like_sf"/>
</dbReference>
<evidence type="ECO:0000256" key="5">
    <source>
        <dbReference type="ARBA" id="ARBA00022490"/>
    </source>
</evidence>
<dbReference type="Gene3D" id="3.40.1280.10">
    <property type="match status" value="1"/>
</dbReference>
<evidence type="ECO:0000256" key="4">
    <source>
        <dbReference type="ARBA" id="ARBA00013673"/>
    </source>
</evidence>
<protein>
    <recommendedName>
        <fullName evidence="4 12">Ribosomal RNA small subunit methyltransferase E</fullName>
        <ecNumber evidence="3 12">2.1.1.193</ecNumber>
    </recommendedName>
</protein>
<evidence type="ECO:0000256" key="6">
    <source>
        <dbReference type="ARBA" id="ARBA00022552"/>
    </source>
</evidence>
<dbReference type="PANTHER" id="PTHR30027:SF3">
    <property type="entry name" value="16S RRNA (URACIL(1498)-N(3))-METHYLTRANSFERASE"/>
    <property type="match status" value="1"/>
</dbReference>
<dbReference type="GO" id="GO:0070475">
    <property type="term" value="P:rRNA base methylation"/>
    <property type="evidence" value="ECO:0007669"/>
    <property type="project" value="TreeGrafter"/>
</dbReference>
<evidence type="ECO:0000256" key="7">
    <source>
        <dbReference type="ARBA" id="ARBA00022603"/>
    </source>
</evidence>
<dbReference type="InterPro" id="IPR029028">
    <property type="entry name" value="Alpha/beta_knot_MTases"/>
</dbReference>
<keyword evidence="7 12" id="KW-0489">Methyltransferase</keyword>
<comment type="function">
    <text evidence="10 12">Specifically methylates the N3 position of the uracil ring of uridine 1498 (m3U1498) in 16S rRNA. Acts on the fully assembled 30S ribosomal subunit.</text>
</comment>
<dbReference type="NCBIfam" id="TIGR00046">
    <property type="entry name" value="RsmE family RNA methyltransferase"/>
    <property type="match status" value="1"/>
</dbReference>
<dbReference type="InterPro" id="IPR046886">
    <property type="entry name" value="RsmE_MTase_dom"/>
</dbReference>
<dbReference type="AlphaFoldDB" id="A0A4T2BT45"/>
<sequence length="263" mass="27743">MSSLFIREDLNDIPHEVRDVVSLHGEEQKHAVTVNRIKVGEDTSIGDGRGLIVSGPVIAVSSSVLSIAVTSVRVERRPAATIWLVQALAKGDRDEMAVQAATELGIDGVLPWAAERSVSRWVGPKVAKGVERWRTIVREASKQSIRAFVPTVGELAGIKQLIELASVSRMLVLEPSATEALTAAALPGFDAADFDAARTDAARTDGQPDLVLVVGPEGGISPNELHQLVAAGATTVKLGTSILRTSTAGPAALSALNVRLGRW</sequence>
<gene>
    <name evidence="14" type="ORF">D4765_12285</name>
</gene>
<dbReference type="PANTHER" id="PTHR30027">
    <property type="entry name" value="RIBOSOMAL RNA SMALL SUBUNIT METHYLTRANSFERASE E"/>
    <property type="match status" value="1"/>
</dbReference>
<keyword evidence="15" id="KW-1185">Reference proteome</keyword>
<evidence type="ECO:0000256" key="11">
    <source>
        <dbReference type="ARBA" id="ARBA00047944"/>
    </source>
</evidence>
<keyword evidence="5 12" id="KW-0963">Cytoplasm</keyword>
<evidence type="ECO:0000256" key="2">
    <source>
        <dbReference type="ARBA" id="ARBA00005528"/>
    </source>
</evidence>
<dbReference type="CDD" id="cd18084">
    <property type="entry name" value="RsmE-like"/>
    <property type="match status" value="1"/>
</dbReference>
<dbReference type="GO" id="GO:0005737">
    <property type="term" value="C:cytoplasm"/>
    <property type="evidence" value="ECO:0007669"/>
    <property type="project" value="UniProtKB-SubCell"/>
</dbReference>
<comment type="caution">
    <text evidence="14">The sequence shown here is derived from an EMBL/GenBank/DDBJ whole genome shotgun (WGS) entry which is preliminary data.</text>
</comment>
<evidence type="ECO:0000256" key="10">
    <source>
        <dbReference type="ARBA" id="ARBA00025699"/>
    </source>
</evidence>
<keyword evidence="8 12" id="KW-0808">Transferase</keyword>
<evidence type="ECO:0000313" key="14">
    <source>
        <dbReference type="EMBL" id="TIH34597.1"/>
    </source>
</evidence>
<accession>A0A4T2BT45</accession>
<dbReference type="Gene3D" id="2.40.240.20">
    <property type="entry name" value="Hypothetical PUA domain-like, domain 1"/>
    <property type="match status" value="1"/>
</dbReference>
<evidence type="ECO:0000256" key="12">
    <source>
        <dbReference type="PIRNR" id="PIRNR015601"/>
    </source>
</evidence>
<organism evidence="14 15">
    <name type="scientific">Subtercola vilae</name>
    <dbReference type="NCBI Taxonomy" id="2056433"/>
    <lineage>
        <taxon>Bacteria</taxon>
        <taxon>Bacillati</taxon>
        <taxon>Actinomycetota</taxon>
        <taxon>Actinomycetes</taxon>
        <taxon>Micrococcales</taxon>
        <taxon>Microbacteriaceae</taxon>
        <taxon>Subtercola</taxon>
    </lineage>
</organism>
<feature type="domain" description="Ribosomal RNA small subunit methyltransferase E methyltransferase" evidence="13">
    <location>
        <begin position="81"/>
        <end position="256"/>
    </location>
</feature>
<comment type="catalytic activity">
    <reaction evidence="11 12">
        <text>uridine(1498) in 16S rRNA + S-adenosyl-L-methionine = N(3)-methyluridine(1498) in 16S rRNA + S-adenosyl-L-homocysteine + H(+)</text>
        <dbReference type="Rhea" id="RHEA:42920"/>
        <dbReference type="Rhea" id="RHEA-COMP:10283"/>
        <dbReference type="Rhea" id="RHEA-COMP:10284"/>
        <dbReference type="ChEBI" id="CHEBI:15378"/>
        <dbReference type="ChEBI" id="CHEBI:57856"/>
        <dbReference type="ChEBI" id="CHEBI:59789"/>
        <dbReference type="ChEBI" id="CHEBI:65315"/>
        <dbReference type="ChEBI" id="CHEBI:74502"/>
        <dbReference type="EC" id="2.1.1.193"/>
    </reaction>
</comment>
<evidence type="ECO:0000256" key="9">
    <source>
        <dbReference type="ARBA" id="ARBA00022691"/>
    </source>
</evidence>
<dbReference type="OrthoDB" id="9808126at2"/>
<evidence type="ECO:0000256" key="1">
    <source>
        <dbReference type="ARBA" id="ARBA00004496"/>
    </source>
</evidence>
<proteinExistence type="inferred from homology"/>
<dbReference type="NCBIfam" id="NF008693">
    <property type="entry name" value="PRK11713.2-3"/>
    <property type="match status" value="1"/>
</dbReference>
<evidence type="ECO:0000313" key="15">
    <source>
        <dbReference type="Proteomes" id="UP000306192"/>
    </source>
</evidence>
<keyword evidence="6 12" id="KW-0698">rRNA processing</keyword>
<comment type="subcellular location">
    <subcellularLocation>
        <location evidence="1 12">Cytoplasm</location>
    </subcellularLocation>
</comment>
<evidence type="ECO:0000256" key="3">
    <source>
        <dbReference type="ARBA" id="ARBA00012328"/>
    </source>
</evidence>
<dbReference type="EMBL" id="QYRT01000024">
    <property type="protein sequence ID" value="TIH34597.1"/>
    <property type="molecule type" value="Genomic_DNA"/>
</dbReference>
<evidence type="ECO:0000259" key="13">
    <source>
        <dbReference type="Pfam" id="PF04452"/>
    </source>
</evidence>
<reference evidence="14 15" key="1">
    <citation type="journal article" date="2019" name="Microorganisms">
        <title>Systematic Affiliation and Genome Analysis of Subtercola vilae DB165(T) with Particular Emphasis on Cold Adaptation of an Isolate from a High-Altitude Cold Volcano Lake.</title>
        <authorList>
            <person name="Villalobos A.S."/>
            <person name="Wiese J."/>
            <person name="Imhoff J.F."/>
            <person name="Dorador C."/>
            <person name="Keller A."/>
            <person name="Hentschel U."/>
        </authorList>
    </citation>
    <scope>NUCLEOTIDE SEQUENCE [LARGE SCALE GENOMIC DNA]</scope>
    <source>
        <strain evidence="14 15">DB165</strain>
    </source>
</reference>
<name>A0A4T2BT45_9MICO</name>
<dbReference type="InterPro" id="IPR029026">
    <property type="entry name" value="tRNA_m1G_MTases_N"/>
</dbReference>